<comment type="caution">
    <text evidence="8">The sequence shown here is derived from an EMBL/GenBank/DDBJ whole genome shotgun (WGS) entry which is preliminary data.</text>
</comment>
<keyword evidence="5" id="KW-0326">Glycosidase</keyword>
<dbReference type="InterPro" id="IPR016159">
    <property type="entry name" value="Cullin_repeat-like_dom_sf"/>
</dbReference>
<feature type="coiled-coil region" evidence="6">
    <location>
        <begin position="7"/>
        <end position="51"/>
    </location>
</feature>
<evidence type="ECO:0000256" key="3">
    <source>
        <dbReference type="ARBA" id="ARBA00007658"/>
    </source>
</evidence>
<feature type="domain" description="Exocyst complex subunit Exo70 C-terminal" evidence="7">
    <location>
        <begin position="251"/>
        <end position="554"/>
    </location>
</feature>
<dbReference type="GO" id="GO:0016020">
    <property type="term" value="C:membrane"/>
    <property type="evidence" value="ECO:0007669"/>
    <property type="project" value="UniProtKB-SubCell"/>
</dbReference>
<name>A0A8S9KFF6_BRACR</name>
<keyword evidence="5" id="KW-0378">Hydrolase</keyword>
<keyword evidence="4" id="KW-0813">Transport</keyword>
<dbReference type="GO" id="GO:0012505">
    <property type="term" value="C:endomembrane system"/>
    <property type="evidence" value="ECO:0007669"/>
    <property type="project" value="UniProtKB-ARBA"/>
</dbReference>
<evidence type="ECO:0000256" key="4">
    <source>
        <dbReference type="ARBA" id="ARBA00022448"/>
    </source>
</evidence>
<evidence type="ECO:0000256" key="2">
    <source>
        <dbReference type="ARBA" id="ARBA00006756"/>
    </source>
</evidence>
<dbReference type="Gene3D" id="1.50.10.10">
    <property type="match status" value="1"/>
</dbReference>
<dbReference type="GO" id="GO:0000145">
    <property type="term" value="C:exocyst"/>
    <property type="evidence" value="ECO:0007669"/>
    <property type="project" value="InterPro"/>
</dbReference>
<dbReference type="GO" id="GO:0006887">
    <property type="term" value="P:exocytosis"/>
    <property type="evidence" value="ECO:0007669"/>
    <property type="project" value="InterPro"/>
</dbReference>
<dbReference type="GO" id="GO:0005509">
    <property type="term" value="F:calcium ion binding"/>
    <property type="evidence" value="ECO:0007669"/>
    <property type="project" value="InterPro"/>
</dbReference>
<evidence type="ECO:0000256" key="1">
    <source>
        <dbReference type="ARBA" id="ARBA00004606"/>
    </source>
</evidence>
<reference evidence="8" key="1">
    <citation type="submission" date="2019-12" db="EMBL/GenBank/DDBJ databases">
        <title>Genome sequencing and annotation of Brassica cretica.</title>
        <authorList>
            <person name="Studholme D.J."/>
            <person name="Sarris P.F."/>
        </authorList>
    </citation>
    <scope>NUCLEOTIDE SEQUENCE</scope>
    <source>
        <strain evidence="8">PFS-102/07</strain>
        <tissue evidence="8">Leaf</tissue>
    </source>
</reference>
<evidence type="ECO:0000313" key="8">
    <source>
        <dbReference type="EMBL" id="KAF2592571.1"/>
    </source>
</evidence>
<gene>
    <name evidence="8" type="ORF">F2Q70_00042757</name>
</gene>
<comment type="similarity">
    <text evidence="3 5">Belongs to the glycosyl hydrolase 47 family.</text>
</comment>
<dbReference type="InterPro" id="IPR012341">
    <property type="entry name" value="6hp_glycosidase-like_sf"/>
</dbReference>
<dbReference type="SUPFAM" id="SSF48225">
    <property type="entry name" value="Seven-hairpin glycosidases"/>
    <property type="match status" value="1"/>
</dbReference>
<comment type="subcellular location">
    <subcellularLocation>
        <location evidence="1">Membrane</location>
        <topology evidence="1">Single-pass type II membrane protein</topology>
    </subcellularLocation>
</comment>
<dbReference type="SUPFAM" id="SSF74788">
    <property type="entry name" value="Cullin repeat-like"/>
    <property type="match status" value="1"/>
</dbReference>
<dbReference type="PANTHER" id="PTHR12542">
    <property type="entry name" value="EXOCYST COMPLEX PROTEIN EXO70"/>
    <property type="match status" value="1"/>
</dbReference>
<dbReference type="InterPro" id="IPR004140">
    <property type="entry name" value="Exo70"/>
</dbReference>
<dbReference type="PRINTS" id="PR00747">
    <property type="entry name" value="GLYHDRLASE47"/>
</dbReference>
<organism evidence="8">
    <name type="scientific">Brassica cretica</name>
    <name type="common">Mustard</name>
    <dbReference type="NCBI Taxonomy" id="69181"/>
    <lineage>
        <taxon>Eukaryota</taxon>
        <taxon>Viridiplantae</taxon>
        <taxon>Streptophyta</taxon>
        <taxon>Embryophyta</taxon>
        <taxon>Tracheophyta</taxon>
        <taxon>Spermatophyta</taxon>
        <taxon>Magnoliopsida</taxon>
        <taxon>eudicotyledons</taxon>
        <taxon>Gunneridae</taxon>
        <taxon>Pentapetalae</taxon>
        <taxon>rosids</taxon>
        <taxon>malvids</taxon>
        <taxon>Brassicales</taxon>
        <taxon>Brassicaceae</taxon>
        <taxon>Brassiceae</taxon>
        <taxon>Brassica</taxon>
    </lineage>
</organism>
<evidence type="ECO:0000256" key="6">
    <source>
        <dbReference type="SAM" id="Coils"/>
    </source>
</evidence>
<dbReference type="InterPro" id="IPR001382">
    <property type="entry name" value="Glyco_hydro_47"/>
</dbReference>
<proteinExistence type="inferred from homology"/>
<dbReference type="GO" id="GO:0004571">
    <property type="term" value="F:mannosyl-oligosaccharide 1,2-alpha-mannosidase activity"/>
    <property type="evidence" value="ECO:0007669"/>
    <property type="project" value="InterPro"/>
</dbReference>
<keyword evidence="6" id="KW-0175">Coiled coil</keyword>
<dbReference type="EC" id="3.2.1.-" evidence="5"/>
<protein>
    <recommendedName>
        <fullName evidence="5">alpha-1,2-Mannosidase</fullName>
        <ecNumber evidence="5">3.2.1.-</ecNumber>
    </recommendedName>
</protein>
<comment type="similarity">
    <text evidence="2">Belongs to the EXO70 family.</text>
</comment>
<accession>A0A8S9KFF6</accession>
<dbReference type="EMBL" id="QGKY02000164">
    <property type="protein sequence ID" value="KAF2592571.1"/>
    <property type="molecule type" value="Genomic_DNA"/>
</dbReference>
<dbReference type="InterPro" id="IPR046364">
    <property type="entry name" value="Exo70_C"/>
</dbReference>
<dbReference type="Pfam" id="PF01532">
    <property type="entry name" value="Glyco_hydro_47"/>
    <property type="match status" value="1"/>
</dbReference>
<dbReference type="Pfam" id="PF03081">
    <property type="entry name" value="Exo70_C"/>
    <property type="match status" value="1"/>
</dbReference>
<sequence length="1075" mass="121910">MAETKSLERLKAMRSLLKSEMEKTKTSSLVLEKTGSKLEEINTKLLSLEADVKVDRWRSSPFSDHIRYTIAPVSAALRVFATVQELERDLMSCNEVLGYVSDVKCLGEALKLLTSSCVLALNWLEETTKFLSENGMPEDHPCGLRFRTSIKLLKELQMTEARAYRRGGSLHTALENLETELEMILEEEEVLSEYNLRDMKAIIKRLDVHTMLTNCVHVYIKNRTRVIQKRFEIDYLKKTITEADIEGYIGQWRLDMEIAVKEIYEFESNLCYEVYKDFGEEEHVPLHCFGAIASNTGMLQLLRFGSRISKCRKSPPKLLKLLECFSTMDNVRTEFNRLFRGEQCSEIRRETRELVSNLVKGVCEIFWELPCQVELQRPNCPPLDGGVPKLVSVVTEYCDKLLGDKNKPVLSKILEIDLGWKNEKYQEEILIGHMYNILREIALNLDAWSSSNKETTLSYIFMMNNHSHFCGLRETPLGLMMGESWLNAHEKYRDYYAALYVKESWGKLLSLLNNKAQTMKRALQAFAKGFDEIYRKQSHWVVEDEKVRWRISISEVSRLRRHLFPCCNPSLENEEEAERRGDAAIALQSLQSMQVWVPRKEKALVLFPEKRGFDDNHFTGNRDVKKNPTALPTCSVCSPAMSREDSLATVVLRFTGTFPGELHSGCRRKRYTVDLSRVLQLLTELSSQRSSSCFPSPRSETAKLPHVAPFYSYGARVQGNSSSDLNLFGRSSLSSPHSELPSPLACPFVNGGSAYHHRTSLSTSGFDGHSACSGELVSPPVSTIYLSVDVYCTISDLQFRSTTSRTLLVTASEPKRYVPKWAWPNSFIEALRVLKLNPFSLSSSSVSWNLTSQFNSVFAEMARSRSISGSGVWKYLNPAYYLRRPRRLALLFFLWVATSLDFDKDYDASMFETTIRVVGGLLSTYDLSGDKIFLEKAKDIADRLLPAWNTPTGIPYNIINLRSGSAHNPSWAAGDSLEAIDRLEIKNLDLESPGTGCSGFPFCKNSILADSGTEQLEFIALSQRTGDPKYQQKVEKVITELNKNFPADGLLPIYINPDNANPSYSTITFGAMGDR</sequence>
<dbReference type="AlphaFoldDB" id="A0A8S9KFF6"/>
<dbReference type="PANTHER" id="PTHR12542:SF95">
    <property type="entry name" value="EXOCYST SUBUNIT EXO70 FAMILY PROTEIN"/>
    <property type="match status" value="1"/>
</dbReference>
<dbReference type="Gene3D" id="1.20.1280.170">
    <property type="entry name" value="Exocyst complex component Exo70"/>
    <property type="match status" value="1"/>
</dbReference>
<dbReference type="GO" id="GO:0005546">
    <property type="term" value="F:phosphatidylinositol-4,5-bisphosphate binding"/>
    <property type="evidence" value="ECO:0007669"/>
    <property type="project" value="InterPro"/>
</dbReference>
<dbReference type="InterPro" id="IPR036026">
    <property type="entry name" value="Seven-hairpin_glycosidases"/>
</dbReference>
<dbReference type="GO" id="GO:0005975">
    <property type="term" value="P:carbohydrate metabolic process"/>
    <property type="evidence" value="ECO:0007669"/>
    <property type="project" value="InterPro"/>
</dbReference>
<evidence type="ECO:0000259" key="7">
    <source>
        <dbReference type="Pfam" id="PF03081"/>
    </source>
</evidence>
<evidence type="ECO:0000256" key="5">
    <source>
        <dbReference type="RuleBase" id="RU361193"/>
    </source>
</evidence>